<evidence type="ECO:0000256" key="1">
    <source>
        <dbReference type="SAM" id="Phobius"/>
    </source>
</evidence>
<feature type="transmembrane region" description="Helical" evidence="1">
    <location>
        <begin position="6"/>
        <end position="29"/>
    </location>
</feature>
<organism evidence="2 3">
    <name type="scientific">Nyssa sinensis</name>
    <dbReference type="NCBI Taxonomy" id="561372"/>
    <lineage>
        <taxon>Eukaryota</taxon>
        <taxon>Viridiplantae</taxon>
        <taxon>Streptophyta</taxon>
        <taxon>Embryophyta</taxon>
        <taxon>Tracheophyta</taxon>
        <taxon>Spermatophyta</taxon>
        <taxon>Magnoliopsida</taxon>
        <taxon>eudicotyledons</taxon>
        <taxon>Gunneridae</taxon>
        <taxon>Pentapetalae</taxon>
        <taxon>asterids</taxon>
        <taxon>Cornales</taxon>
        <taxon>Nyssaceae</taxon>
        <taxon>Nyssa</taxon>
    </lineage>
</organism>
<keyword evidence="1" id="KW-0472">Membrane</keyword>
<dbReference type="Proteomes" id="UP000325577">
    <property type="component" value="Linkage Group LG0"/>
</dbReference>
<dbReference type="EMBL" id="CM018031">
    <property type="protein sequence ID" value="KAA8549258.1"/>
    <property type="molecule type" value="Genomic_DNA"/>
</dbReference>
<keyword evidence="3" id="KW-1185">Reference proteome</keyword>
<sequence length="126" mass="13301">MSGDSAGAVVGGGRGWGTGFVVLWVWVMMDMMRRWLAMMGLVSVMELRPGVGVEAAMLMEDGGAAVVMEDMVVTVGSDGMRDDGVPGLKLYGRQLWRCGGAMKDGCGWSGSVAVMDDGGDDRDGRF</sequence>
<reference evidence="2 3" key="1">
    <citation type="submission" date="2019-09" db="EMBL/GenBank/DDBJ databases">
        <title>A chromosome-level genome assembly of the Chinese tupelo Nyssa sinensis.</title>
        <authorList>
            <person name="Yang X."/>
            <person name="Kang M."/>
            <person name="Yang Y."/>
            <person name="Xiong H."/>
            <person name="Wang M."/>
            <person name="Zhang Z."/>
            <person name="Wang Z."/>
            <person name="Wu H."/>
            <person name="Ma T."/>
            <person name="Liu J."/>
            <person name="Xi Z."/>
        </authorList>
    </citation>
    <scope>NUCLEOTIDE SEQUENCE [LARGE SCALE GENOMIC DNA]</scope>
    <source>
        <strain evidence="2">J267</strain>
        <tissue evidence="2">Leaf</tissue>
    </source>
</reference>
<protein>
    <submittedName>
        <fullName evidence="2">Uncharacterized protein</fullName>
    </submittedName>
</protein>
<keyword evidence="1" id="KW-0812">Transmembrane</keyword>
<proteinExistence type="predicted"/>
<accession>A0A5J5C1W1</accession>
<gene>
    <name evidence="2" type="ORF">F0562_000942</name>
</gene>
<keyword evidence="1" id="KW-1133">Transmembrane helix</keyword>
<evidence type="ECO:0000313" key="2">
    <source>
        <dbReference type="EMBL" id="KAA8549258.1"/>
    </source>
</evidence>
<dbReference type="AlphaFoldDB" id="A0A5J5C1W1"/>
<name>A0A5J5C1W1_9ASTE</name>
<evidence type="ECO:0000313" key="3">
    <source>
        <dbReference type="Proteomes" id="UP000325577"/>
    </source>
</evidence>